<evidence type="ECO:0000313" key="3">
    <source>
        <dbReference type="Proteomes" id="UP000184609"/>
    </source>
</evidence>
<dbReference type="Gene3D" id="3.40.630.30">
    <property type="match status" value="1"/>
</dbReference>
<gene>
    <name evidence="2" type="ORF">SAMN04488108_3631</name>
</gene>
<reference evidence="3" key="1">
    <citation type="submission" date="2016-12" db="EMBL/GenBank/DDBJ databases">
        <authorList>
            <person name="Varghese N."/>
            <person name="Submissions S."/>
        </authorList>
    </citation>
    <scope>NUCLEOTIDE SEQUENCE [LARGE SCALE GENOMIC DNA]</scope>
    <source>
        <strain evidence="3">DSM 25035</strain>
    </source>
</reference>
<dbReference type="AlphaFoldDB" id="A0A1M7ZIV4"/>
<keyword evidence="2" id="KW-0808">Transferase</keyword>
<dbReference type="GO" id="GO:0016747">
    <property type="term" value="F:acyltransferase activity, transferring groups other than amino-acyl groups"/>
    <property type="evidence" value="ECO:0007669"/>
    <property type="project" value="InterPro"/>
</dbReference>
<sequence>MSLLVEKALGKTAKEIVFKIRSKVFVDEQNVPADKEYDQFEDESFHFLASSNGKPVGAARWRFTTEGIKLERFAVLSEARGKGVGQALLTAVLRDIMVHPEAQGKMKYLNAQILAVPLYEKFGFQKVGDQFDECNIQHYRMELA</sequence>
<dbReference type="Pfam" id="PF13673">
    <property type="entry name" value="Acetyltransf_10"/>
    <property type="match status" value="1"/>
</dbReference>
<protein>
    <submittedName>
        <fullName evidence="2">Predicted N-acyltransferase, GNAT family</fullName>
    </submittedName>
</protein>
<feature type="domain" description="N-acetyltransferase" evidence="1">
    <location>
        <begin position="4"/>
        <end position="144"/>
    </location>
</feature>
<keyword evidence="2" id="KW-0012">Acyltransferase</keyword>
<proteinExistence type="predicted"/>
<keyword evidence="3" id="KW-1185">Reference proteome</keyword>
<dbReference type="Proteomes" id="UP000184609">
    <property type="component" value="Unassembled WGS sequence"/>
</dbReference>
<dbReference type="STRING" id="1073327.SAMN04488108_3631"/>
<evidence type="ECO:0000259" key="1">
    <source>
        <dbReference type="PROSITE" id="PS51186"/>
    </source>
</evidence>
<evidence type="ECO:0000313" key="2">
    <source>
        <dbReference type="EMBL" id="SHO64752.1"/>
    </source>
</evidence>
<dbReference type="EMBL" id="FRXN01000006">
    <property type="protein sequence ID" value="SHO64752.1"/>
    <property type="molecule type" value="Genomic_DNA"/>
</dbReference>
<dbReference type="RefSeq" id="WP_073573239.1">
    <property type="nucleotide sequence ID" value="NZ_FRXN01000006.1"/>
</dbReference>
<dbReference type="OrthoDB" id="9796171at2"/>
<dbReference type="InterPro" id="IPR016181">
    <property type="entry name" value="Acyl_CoA_acyltransferase"/>
</dbReference>
<accession>A0A1M7ZIV4</accession>
<organism evidence="2 3">
    <name type="scientific">Algoriphagus zhangzhouensis</name>
    <dbReference type="NCBI Taxonomy" id="1073327"/>
    <lineage>
        <taxon>Bacteria</taxon>
        <taxon>Pseudomonadati</taxon>
        <taxon>Bacteroidota</taxon>
        <taxon>Cytophagia</taxon>
        <taxon>Cytophagales</taxon>
        <taxon>Cyclobacteriaceae</taxon>
        <taxon>Algoriphagus</taxon>
    </lineage>
</organism>
<name>A0A1M7ZIV4_9BACT</name>
<dbReference type="InterPro" id="IPR000182">
    <property type="entry name" value="GNAT_dom"/>
</dbReference>
<dbReference type="PROSITE" id="PS51186">
    <property type="entry name" value="GNAT"/>
    <property type="match status" value="1"/>
</dbReference>
<dbReference type="SUPFAM" id="SSF55729">
    <property type="entry name" value="Acyl-CoA N-acyltransferases (Nat)"/>
    <property type="match status" value="1"/>
</dbReference>
<dbReference type="CDD" id="cd04301">
    <property type="entry name" value="NAT_SF"/>
    <property type="match status" value="1"/>
</dbReference>